<dbReference type="PANTHER" id="PTHR33361:SF15">
    <property type="entry name" value="DUF885 FAMILY LIPOPROTEIN"/>
    <property type="match status" value="1"/>
</dbReference>
<keyword evidence="1" id="KW-0732">Signal</keyword>
<feature type="signal peptide" evidence="1">
    <location>
        <begin position="1"/>
        <end position="20"/>
    </location>
</feature>
<proteinExistence type="predicted"/>
<evidence type="ECO:0000313" key="2">
    <source>
        <dbReference type="EMBL" id="SEN38751.1"/>
    </source>
</evidence>
<dbReference type="Pfam" id="PF05960">
    <property type="entry name" value="DUF885"/>
    <property type="match status" value="1"/>
</dbReference>
<protein>
    <submittedName>
        <fullName evidence="2">Uncharacterized conserved protein, DUF885 familyt</fullName>
    </submittedName>
</protein>
<keyword evidence="3" id="KW-1185">Reference proteome</keyword>
<evidence type="ECO:0000313" key="3">
    <source>
        <dbReference type="Proteomes" id="UP000199206"/>
    </source>
</evidence>
<evidence type="ECO:0000256" key="1">
    <source>
        <dbReference type="SAM" id="SignalP"/>
    </source>
</evidence>
<dbReference type="InterPro" id="IPR010281">
    <property type="entry name" value="DUF885"/>
</dbReference>
<dbReference type="RefSeq" id="WP_093666190.1">
    <property type="nucleotide sequence ID" value="NZ_FOCF01000006.1"/>
</dbReference>
<dbReference type="STRING" id="1166340.SAMN05192583_2693"/>
<dbReference type="EMBL" id="FOCF01000006">
    <property type="protein sequence ID" value="SEN38751.1"/>
    <property type="molecule type" value="Genomic_DNA"/>
</dbReference>
<gene>
    <name evidence="2" type="ORF">SAMN05192583_2693</name>
</gene>
<accession>A0A1H8G3U6</accession>
<sequence>MRRLITMALLAGTAASGLSAQLPSPAAPAANVATSRQDAAFAALAKAYLAEQARLHPGYATYLGNHAYDAEVEDLSAAGRARDAAFVARTLAALERIDRSRLSRDNQVDAALLLNDLQYRQWQANALQEWTWNPMDANEAISGGLYLLAARDFATWADRLRSATARMEKAPAMFAQMRANLVPARVPAIYAQTVAKQNGGILDIVDTMLAPHKGELNPAEARRFDAAATRLRAAVAEQQHWLDTVLVPQAKGDFRLGAEKYDRKLAFALVTDRTRARIKSDAQAAFDGTRAEMYAVAREALAGRTGAPATPANPTPAQMQAAIEAALELSYAHRPARDGVMAKATDTLRQATAFVRARNLVSVPDSPVQIIEMPKFRQGVAVAYCDSPGPLEQQLGTFYAISPIPADWSDARATSFLREYNDYMLHELSIHEAMPGHYLQIAHANANPSTLRAVLASGSFVEGWAVYAERLMAEAGYLDNDPLFRLTVLKMRLRSITNTLLDIGIHTEGMTEAQAMTLMTRGAFQQEREAAGKWVRAQLSSTQLLSYFVGYSEHVALREAARARDGSAFDLKRYNDAVLSHGSPPARYVRALMFDQPIR</sequence>
<dbReference type="Proteomes" id="UP000199206">
    <property type="component" value="Unassembled WGS sequence"/>
</dbReference>
<dbReference type="OrthoDB" id="9769898at2"/>
<dbReference type="AlphaFoldDB" id="A0A1H8G3U6"/>
<dbReference type="PANTHER" id="PTHR33361">
    <property type="entry name" value="GLR0591 PROTEIN"/>
    <property type="match status" value="1"/>
</dbReference>
<reference evidence="3" key="1">
    <citation type="submission" date="2016-10" db="EMBL/GenBank/DDBJ databases">
        <authorList>
            <person name="Varghese N."/>
            <person name="Submissions S."/>
        </authorList>
    </citation>
    <scope>NUCLEOTIDE SEQUENCE [LARGE SCALE GENOMIC DNA]</scope>
    <source>
        <strain evidence="3">S6-262</strain>
    </source>
</reference>
<feature type="chain" id="PRO_5011674715" evidence="1">
    <location>
        <begin position="21"/>
        <end position="599"/>
    </location>
</feature>
<organism evidence="2 3">
    <name type="scientific">Sphingomonas gellani</name>
    <dbReference type="NCBI Taxonomy" id="1166340"/>
    <lineage>
        <taxon>Bacteria</taxon>
        <taxon>Pseudomonadati</taxon>
        <taxon>Pseudomonadota</taxon>
        <taxon>Alphaproteobacteria</taxon>
        <taxon>Sphingomonadales</taxon>
        <taxon>Sphingomonadaceae</taxon>
        <taxon>Sphingomonas</taxon>
    </lineage>
</organism>
<name>A0A1H8G3U6_9SPHN</name>